<accession>A0ABZ1QRE6</accession>
<keyword evidence="2" id="KW-0614">Plasmid</keyword>
<keyword evidence="1" id="KW-1133">Transmembrane helix</keyword>
<evidence type="ECO:0000313" key="2">
    <source>
        <dbReference type="EMBL" id="WUN84573.1"/>
    </source>
</evidence>
<keyword evidence="3" id="KW-1185">Reference proteome</keyword>
<keyword evidence="1" id="KW-0812">Transmembrane</keyword>
<reference evidence="2" key="1">
    <citation type="submission" date="2022-10" db="EMBL/GenBank/DDBJ databases">
        <title>The complete genomes of actinobacterial strains from the NBC collection.</title>
        <authorList>
            <person name="Joergensen T.S."/>
            <person name="Alvarez Arevalo M."/>
            <person name="Sterndorff E.B."/>
            <person name="Faurdal D."/>
            <person name="Vuksanovic O."/>
            <person name="Mourched A.-S."/>
            <person name="Charusanti P."/>
            <person name="Shaw S."/>
            <person name="Blin K."/>
            <person name="Weber T."/>
        </authorList>
    </citation>
    <scope>NUCLEOTIDE SEQUENCE</scope>
    <source>
        <strain evidence="2">NBC_00303</strain>
        <plasmid evidence="2">unnamed1</plasmid>
    </source>
</reference>
<organism evidence="2 3">
    <name type="scientific">Streptomyces erythrochromogenes</name>
    <dbReference type="NCBI Taxonomy" id="285574"/>
    <lineage>
        <taxon>Bacteria</taxon>
        <taxon>Bacillati</taxon>
        <taxon>Actinomycetota</taxon>
        <taxon>Actinomycetes</taxon>
        <taxon>Kitasatosporales</taxon>
        <taxon>Streptomycetaceae</taxon>
        <taxon>Streptomyces</taxon>
    </lineage>
</organism>
<evidence type="ECO:0000256" key="1">
    <source>
        <dbReference type="SAM" id="Phobius"/>
    </source>
</evidence>
<dbReference type="RefSeq" id="WP_328741296.1">
    <property type="nucleotide sequence ID" value="NZ_CP108037.1"/>
</dbReference>
<dbReference type="GeneID" id="95502236"/>
<gene>
    <name evidence="2" type="ORF">OHA91_39315</name>
</gene>
<feature type="transmembrane region" description="Helical" evidence="1">
    <location>
        <begin position="40"/>
        <end position="62"/>
    </location>
</feature>
<keyword evidence="1" id="KW-0472">Membrane</keyword>
<name>A0ABZ1QRE6_9ACTN</name>
<geneLocation type="plasmid" evidence="2 3">
    <name>unnamed1</name>
</geneLocation>
<protein>
    <submittedName>
        <fullName evidence="2">Uncharacterized protein</fullName>
    </submittedName>
</protein>
<sequence>MDRSVVVLLGIAIVVMFALLVAAAAGMLARLDGAGYPTAVVRAATAFAAVLTLAAVVATAMAQLV</sequence>
<feature type="transmembrane region" description="Helical" evidence="1">
    <location>
        <begin position="6"/>
        <end position="28"/>
    </location>
</feature>
<dbReference type="Proteomes" id="UP001432312">
    <property type="component" value="Plasmid unnamed1"/>
</dbReference>
<proteinExistence type="predicted"/>
<evidence type="ECO:0000313" key="3">
    <source>
        <dbReference type="Proteomes" id="UP001432312"/>
    </source>
</evidence>
<dbReference type="EMBL" id="CP108037">
    <property type="protein sequence ID" value="WUN84573.1"/>
    <property type="molecule type" value="Genomic_DNA"/>
</dbReference>